<dbReference type="EnsemblPlants" id="TraesCS3A02G054000.1">
    <property type="protein sequence ID" value="TraesCS3A02G054000.1.cds1"/>
    <property type="gene ID" value="TraesCS3A02G054000"/>
</dbReference>
<dbReference type="AlphaFoldDB" id="A0A3B6EDN4"/>
<name>A0A3B6EDN4_WHEAT</name>
<accession>A0A3B6EDN4</accession>
<dbReference type="SUPFAM" id="SSF54171">
    <property type="entry name" value="DNA-binding domain"/>
    <property type="match status" value="1"/>
</dbReference>
<reference evidence="9" key="1">
    <citation type="submission" date="2018-08" db="EMBL/GenBank/DDBJ databases">
        <authorList>
            <person name="Rossello M."/>
        </authorList>
    </citation>
    <scope>NUCLEOTIDE SEQUENCE [LARGE SCALE GENOMIC DNA]</scope>
    <source>
        <strain evidence="9">cv. Chinese Spring</strain>
    </source>
</reference>
<dbReference type="Gramene" id="TraesCAD_scaffold_021745_01G000100.1">
    <property type="protein sequence ID" value="TraesCAD_scaffold_021745_01G000100.1"/>
    <property type="gene ID" value="TraesCAD_scaffold_021745_01G000100"/>
</dbReference>
<keyword evidence="10" id="KW-1185">Reference proteome</keyword>
<evidence type="ECO:0000256" key="4">
    <source>
        <dbReference type="ARBA" id="ARBA00023163"/>
    </source>
</evidence>
<feature type="compositionally biased region" description="Polar residues" evidence="6">
    <location>
        <begin position="1"/>
        <end position="28"/>
    </location>
</feature>
<keyword evidence="2" id="KW-0805">Transcription regulation</keyword>
<protein>
    <recommendedName>
        <fullName evidence="11">AP2/ERF and B3 domain-containing protein</fullName>
    </recommendedName>
</protein>
<dbReference type="PROSITE" id="PS50863">
    <property type="entry name" value="B3"/>
    <property type="match status" value="1"/>
</dbReference>
<gene>
    <name evidence="9" type="primary">LOC123060013</name>
</gene>
<evidence type="ECO:0000256" key="2">
    <source>
        <dbReference type="ARBA" id="ARBA00023015"/>
    </source>
</evidence>
<dbReference type="Gramene" id="TraesCS3A03G0112400.1">
    <property type="protein sequence ID" value="TraesCS3A03G0112400.1.CDS1"/>
    <property type="gene ID" value="TraesCS3A03G0112400"/>
</dbReference>
<dbReference type="OMA" id="IDWKRSG"/>
<dbReference type="Gramene" id="TraesCLE_scaffold_014737_01G000100.1">
    <property type="protein sequence ID" value="TraesCLE_scaffold_014737_01G000100.1"/>
    <property type="gene ID" value="TraesCLE_scaffold_014737_01G000100"/>
</dbReference>
<dbReference type="GO" id="GO:0003677">
    <property type="term" value="F:DNA binding"/>
    <property type="evidence" value="ECO:0007669"/>
    <property type="project" value="UniProtKB-KW"/>
</dbReference>
<dbReference type="FunFam" id="3.30.730.10:FF:000008">
    <property type="entry name" value="AP2 domain-containing protein RAP2.8"/>
    <property type="match status" value="1"/>
</dbReference>
<dbReference type="Gramene" id="TraesSYM3A03G01342470.1">
    <property type="protein sequence ID" value="TraesSYM3A03G01342470.1.CDS1"/>
    <property type="gene ID" value="TraesSYM3A03G01342470"/>
</dbReference>
<evidence type="ECO:0008006" key="11">
    <source>
        <dbReference type="Google" id="ProtNLM"/>
    </source>
</evidence>
<dbReference type="InterPro" id="IPR044800">
    <property type="entry name" value="LEC2-like"/>
</dbReference>
<keyword evidence="5" id="KW-0539">Nucleus</keyword>
<evidence type="ECO:0000259" key="8">
    <source>
        <dbReference type="PROSITE" id="PS51032"/>
    </source>
</evidence>
<dbReference type="SMART" id="SM00380">
    <property type="entry name" value="AP2"/>
    <property type="match status" value="1"/>
</dbReference>
<dbReference type="Gramene" id="TraesLDM3A03G01324680.1">
    <property type="protein sequence ID" value="TraesLDM3A03G01324680.1.CDS1"/>
    <property type="gene ID" value="TraesLDM3A03G01324680"/>
</dbReference>
<dbReference type="InterPro" id="IPR016177">
    <property type="entry name" value="DNA-bd_dom_sf"/>
</dbReference>
<evidence type="ECO:0000313" key="9">
    <source>
        <dbReference type="EnsemblPlants" id="TraesCS3A02G054000.1.cds1"/>
    </source>
</evidence>
<dbReference type="Gramene" id="TraesSTA3A03G01313240.1">
    <property type="protein sequence ID" value="TraesSTA3A03G01313240.1.CDS1"/>
    <property type="gene ID" value="TraesSTA3A03G01313240"/>
</dbReference>
<reference evidence="9" key="2">
    <citation type="submission" date="2018-10" db="UniProtKB">
        <authorList>
            <consortium name="EnsemblPlants"/>
        </authorList>
    </citation>
    <scope>IDENTIFICATION</scope>
</reference>
<dbReference type="InterPro" id="IPR036955">
    <property type="entry name" value="AP2/ERF_dom_sf"/>
</dbReference>
<dbReference type="SUPFAM" id="SSF101936">
    <property type="entry name" value="DNA-binding pseudobarrel domain"/>
    <property type="match status" value="1"/>
</dbReference>
<evidence type="ECO:0000313" key="10">
    <source>
        <dbReference type="Proteomes" id="UP000019116"/>
    </source>
</evidence>
<dbReference type="GeneID" id="123060013"/>
<dbReference type="Gramene" id="TraesLAC3A03G01266310.1">
    <property type="protein sequence ID" value="TraesLAC3A03G01266310.1.CDS1"/>
    <property type="gene ID" value="TraesLAC3A03G01266310"/>
</dbReference>
<dbReference type="RefSeq" id="XP_044338507.1">
    <property type="nucleotide sequence ID" value="XM_044482572.1"/>
</dbReference>
<evidence type="ECO:0000256" key="1">
    <source>
        <dbReference type="ARBA" id="ARBA00004123"/>
    </source>
</evidence>
<evidence type="ECO:0000256" key="3">
    <source>
        <dbReference type="ARBA" id="ARBA00023125"/>
    </source>
</evidence>
<dbReference type="PRINTS" id="PR00367">
    <property type="entry name" value="ETHRSPELEMNT"/>
</dbReference>
<evidence type="ECO:0000256" key="6">
    <source>
        <dbReference type="SAM" id="MobiDB-lite"/>
    </source>
</evidence>
<dbReference type="Gramene" id="TraesARI3A03G01341990.1">
    <property type="protein sequence ID" value="TraesARI3A03G01341990.1.CDS1"/>
    <property type="gene ID" value="TraesARI3A03G01341990"/>
</dbReference>
<dbReference type="PANTHER" id="PTHR31140">
    <property type="entry name" value="B3 DOMAIN-CONTAINING TRANSCRIPTION FACTOR ABI3"/>
    <property type="match status" value="1"/>
</dbReference>
<evidence type="ECO:0000256" key="5">
    <source>
        <dbReference type="ARBA" id="ARBA00023242"/>
    </source>
</evidence>
<keyword evidence="4" id="KW-0804">Transcription</keyword>
<dbReference type="Gramene" id="TraesJUL3A03G01333260.1">
    <property type="protein sequence ID" value="TraesJUL3A03G01333260.1.CDS1"/>
    <property type="gene ID" value="TraesJUL3A03G01333260"/>
</dbReference>
<dbReference type="OrthoDB" id="2020802at2759"/>
<dbReference type="Gene3D" id="3.30.730.10">
    <property type="entry name" value="AP2/ERF domain"/>
    <property type="match status" value="1"/>
</dbReference>
<evidence type="ECO:0000259" key="7">
    <source>
        <dbReference type="PROSITE" id="PS50863"/>
    </source>
</evidence>
<dbReference type="Gramene" id="TraesPARA_EIv1.0_0780680.1">
    <property type="protein sequence ID" value="TraesPARA_EIv1.0_0780680.1.CDS1"/>
    <property type="gene ID" value="TraesPARA_EIv1.0_0780680"/>
</dbReference>
<dbReference type="Gramene" id="TraesMAC3A03G01320470.1">
    <property type="protein sequence ID" value="TraesMAC3A03G01320470.1.CDS1"/>
    <property type="gene ID" value="TraesMAC3A03G01320470"/>
</dbReference>
<dbReference type="PANTHER" id="PTHR31140:SF56">
    <property type="entry name" value="AP2_ERF AND B3 DOMAIN-CONTAINING PROTEIN OS01G0141000"/>
    <property type="match status" value="1"/>
</dbReference>
<dbReference type="Gramene" id="TraesJAG3A03G01331720.1">
    <property type="protein sequence ID" value="TraesJAG3A03G01331720.1.CDS1"/>
    <property type="gene ID" value="TraesJAG3A03G01331720"/>
</dbReference>
<proteinExistence type="predicted"/>
<feature type="domain" description="AP2/ERF" evidence="8">
    <location>
        <begin position="62"/>
        <end position="117"/>
    </location>
</feature>
<dbReference type="GO" id="GO:0003700">
    <property type="term" value="F:DNA-binding transcription factor activity"/>
    <property type="evidence" value="ECO:0007669"/>
    <property type="project" value="InterPro"/>
</dbReference>
<sequence length="356" mass="38541">MGVEILSSTGEHSSQYSSGAVSTATTESGVGGRLPTAPSLPVAIADESVTSRSASAQSASSRFKGVVPQPNGRWGAQIYERHARVWLGTFPDEDSAARAYDVAALRYRGREATTNFPCAAAEAELAFLAAHSKAEIVDMLRKHTYADELRQGLRRGRGMGARAQPTPSWAREPLFEKAVTPSDVGKLNRLVVPKQHAEKHFPLKRTPETTTTTGKGVLLNFEDGEGKVWRFRYSYWNSSQSYVLTKGWSRFVREKGLGAGDSIVFSCSAYGQEKQFFIDCKKNKTMASCPADGGAATASPPVAEAANGEQVRVVRLFGVDIAGEKRGRVAQAEQELFKRQCVAHSQHSPALGAFVL</sequence>
<dbReference type="SMART" id="SM01019">
    <property type="entry name" value="B3"/>
    <property type="match status" value="1"/>
</dbReference>
<feature type="domain" description="TF-B3" evidence="7">
    <location>
        <begin position="175"/>
        <end position="284"/>
    </location>
</feature>
<dbReference type="CDD" id="cd10017">
    <property type="entry name" value="B3_DNA"/>
    <property type="match status" value="1"/>
</dbReference>
<comment type="subcellular location">
    <subcellularLocation>
        <location evidence="1">Nucleus</location>
    </subcellularLocation>
</comment>
<dbReference type="Gramene" id="TraesROB_scaffold_031298_01G000100.1">
    <property type="protein sequence ID" value="TraesROB_scaffold_031298_01G000100.1"/>
    <property type="gene ID" value="TraesROB_scaffold_031298_01G000100"/>
</dbReference>
<dbReference type="SMR" id="A0A3B6EDN4"/>
<dbReference type="Gramene" id="TraesKAR3A01G0021990.1">
    <property type="protein sequence ID" value="cds.TraesKAR3A01G0021990.1"/>
    <property type="gene ID" value="TraesKAR3A01G0021990"/>
</dbReference>
<dbReference type="CDD" id="cd00018">
    <property type="entry name" value="AP2"/>
    <property type="match status" value="1"/>
</dbReference>
<dbReference type="Pfam" id="PF02362">
    <property type="entry name" value="B3"/>
    <property type="match status" value="1"/>
</dbReference>
<dbReference type="PROSITE" id="PS51032">
    <property type="entry name" value="AP2_ERF"/>
    <property type="match status" value="1"/>
</dbReference>
<dbReference type="GO" id="GO:0005634">
    <property type="term" value="C:nucleus"/>
    <property type="evidence" value="ECO:0007669"/>
    <property type="project" value="UniProtKB-SubCell"/>
</dbReference>
<dbReference type="Gene3D" id="2.40.330.10">
    <property type="entry name" value="DNA-binding pseudobarrel domain"/>
    <property type="match status" value="1"/>
</dbReference>
<dbReference type="InterPro" id="IPR003340">
    <property type="entry name" value="B3_DNA-bd"/>
</dbReference>
<feature type="region of interest" description="Disordered" evidence="6">
    <location>
        <begin position="1"/>
        <end position="37"/>
    </location>
</feature>
<organism evidence="9">
    <name type="scientific">Triticum aestivum</name>
    <name type="common">Wheat</name>
    <dbReference type="NCBI Taxonomy" id="4565"/>
    <lineage>
        <taxon>Eukaryota</taxon>
        <taxon>Viridiplantae</taxon>
        <taxon>Streptophyta</taxon>
        <taxon>Embryophyta</taxon>
        <taxon>Tracheophyta</taxon>
        <taxon>Spermatophyta</taxon>
        <taxon>Magnoliopsida</taxon>
        <taxon>Liliopsida</taxon>
        <taxon>Poales</taxon>
        <taxon>Poaceae</taxon>
        <taxon>BOP clade</taxon>
        <taxon>Pooideae</taxon>
        <taxon>Triticodae</taxon>
        <taxon>Triticeae</taxon>
        <taxon>Triticinae</taxon>
        <taxon>Triticum</taxon>
    </lineage>
</organism>
<dbReference type="InterPro" id="IPR015300">
    <property type="entry name" value="DNA-bd_pseudobarrel_sf"/>
</dbReference>
<dbReference type="Gramene" id="TraesCS3A02G054000.1">
    <property type="protein sequence ID" value="TraesCS3A02G054000.1.cds1"/>
    <property type="gene ID" value="TraesCS3A02G054000"/>
</dbReference>
<dbReference type="Gramene" id="TraesWEE_scaffold_019614_01G000200.1">
    <property type="protein sequence ID" value="TraesWEE_scaffold_019614_01G000200.1"/>
    <property type="gene ID" value="TraesWEE_scaffold_019614_01G000200"/>
</dbReference>
<dbReference type="Gramene" id="TraesNOR3A03G01341930.1">
    <property type="protein sequence ID" value="TraesNOR3A03G01341930.1.CDS1"/>
    <property type="gene ID" value="TraesNOR3A03G01341930"/>
</dbReference>
<dbReference type="Proteomes" id="UP000019116">
    <property type="component" value="Chromosome 3A"/>
</dbReference>
<dbReference type="InterPro" id="IPR001471">
    <property type="entry name" value="AP2/ERF_dom"/>
</dbReference>
<keyword evidence="3" id="KW-0238">DNA-binding</keyword>